<feature type="region of interest" description="Disordered" evidence="6">
    <location>
        <begin position="720"/>
        <end position="759"/>
    </location>
</feature>
<dbReference type="Gene3D" id="1.10.10.10">
    <property type="entry name" value="Winged helix-like DNA-binding domain superfamily/Winged helix DNA-binding domain"/>
    <property type="match status" value="1"/>
</dbReference>
<dbReference type="OrthoDB" id="27073at2759"/>
<dbReference type="InterPro" id="IPR045093">
    <property type="entry name" value="Cullin"/>
</dbReference>
<evidence type="ECO:0000313" key="9">
    <source>
        <dbReference type="Proteomes" id="UP001151582"/>
    </source>
</evidence>
<dbReference type="GO" id="GO:0006511">
    <property type="term" value="P:ubiquitin-dependent protein catabolic process"/>
    <property type="evidence" value="ECO:0007669"/>
    <property type="project" value="InterPro"/>
</dbReference>
<dbReference type="InterPro" id="IPR036390">
    <property type="entry name" value="WH_DNA-bd_sf"/>
</dbReference>
<keyword evidence="3" id="KW-0832">Ubl conjugation</keyword>
<keyword evidence="2" id="KW-1017">Isopeptide bond</keyword>
<sequence>MSFISRKPKAKIRPPKSRNSVQNAVQEGWQRLARAIQEIYRRNASQLSYEEVYRSAYTMVVHGKGEQLYQGVQDLIAEHLESRIKSQLLGSNAAGSTAPTESALPSNTSSIPGAAPSTPAATSNILLVIEDIWTEHLTCLLLIKDILMYMDRIYCPNAHVPVTYEVGLQLFRDHVIRSNLVPVQTHLLDAVQHNIDTERQGGSINRSTMQAIIRLLTMLPDNLPRIPQTVYQHAFEPSLLQSTTAFYTQQGAEWAKHLGAPDFLRRIQEALEAEDQRCDLYLTQDTKPKFKEILKAELIAQYAETLIALPTGVISLVNDNQHDTLRLMYQLFSLVPESLEALKQALAEHIHRLGLEINQQALTATASVPQKLRGTSKPEPLASLQWVQAVLVLKQRVDYMLATCFDGDKQFDVAFDQSFMKFVSQHPRAPELVSLFLDHYLKKGTKGKTEEEIDAIVTGTIAVFRFLTDRDVFERYYKQHLARRLLLDQSISADLERSVISMLKTECGHHFTSKLEGMFNDISVSADINRQFHEHLEATTQASTGAGFRLNVQVLTESYWPLPTVRTGPKTDNAANTSGRQTDNSVIIPPLVQQKFDQFTDFYLQRHSGRRLTWQHSTGNVDVRCRFKNRQYWLNVSGYQMLVLWCFDQIPDQAFLTFQELAQETGIPEYELRLSLRTLACGKYKLLTKDPKSTDIDPTVDKFRINVDFASPLTKLRIRPALSSGGDGRSKSGASGANATAFGQQGGQVESEQEQHETKARIEEARKNLVEAATVRIMKSRRQLGHNELLAEVTRQLQPRFMANPMMIKQRIEVLIDRDFLERDPNDRRIYHYLA</sequence>
<dbReference type="GO" id="GO:0031625">
    <property type="term" value="F:ubiquitin protein ligase binding"/>
    <property type="evidence" value="ECO:0007669"/>
    <property type="project" value="InterPro"/>
</dbReference>
<dbReference type="SUPFAM" id="SSF75632">
    <property type="entry name" value="Cullin homology domain"/>
    <property type="match status" value="1"/>
</dbReference>
<dbReference type="PROSITE" id="PS50069">
    <property type="entry name" value="CULLIN_2"/>
    <property type="match status" value="1"/>
</dbReference>
<name>A0A9W8EBX9_9FUNG</name>
<dbReference type="SMART" id="SM00884">
    <property type="entry name" value="Cullin_Nedd8"/>
    <property type="match status" value="1"/>
</dbReference>
<accession>A0A9W8EBX9</accession>
<evidence type="ECO:0000256" key="2">
    <source>
        <dbReference type="ARBA" id="ARBA00022499"/>
    </source>
</evidence>
<dbReference type="FunFam" id="1.20.1310.10:FF:000001">
    <property type="entry name" value="Cullin 3"/>
    <property type="match status" value="1"/>
</dbReference>
<feature type="compositionally biased region" description="Basic residues" evidence="6">
    <location>
        <begin position="1"/>
        <end position="16"/>
    </location>
</feature>
<dbReference type="Pfam" id="PF10557">
    <property type="entry name" value="Cullin_Nedd8"/>
    <property type="match status" value="1"/>
</dbReference>
<evidence type="ECO:0000256" key="5">
    <source>
        <dbReference type="RuleBase" id="RU003829"/>
    </source>
</evidence>
<dbReference type="EMBL" id="JANBQB010000655">
    <property type="protein sequence ID" value="KAJ1974429.1"/>
    <property type="molecule type" value="Genomic_DNA"/>
</dbReference>
<dbReference type="FunFam" id="1.10.10.10:FF:000014">
    <property type="entry name" value="Cullin 1"/>
    <property type="match status" value="1"/>
</dbReference>
<gene>
    <name evidence="8" type="ORF">H4R34_004721</name>
</gene>
<evidence type="ECO:0000313" key="8">
    <source>
        <dbReference type="EMBL" id="KAJ1974429.1"/>
    </source>
</evidence>
<dbReference type="InterPro" id="IPR001373">
    <property type="entry name" value="Cullin_N"/>
</dbReference>
<dbReference type="Gene3D" id="3.30.230.130">
    <property type="entry name" value="Cullin, Chain C, Domain 2"/>
    <property type="match status" value="1"/>
</dbReference>
<dbReference type="InterPro" id="IPR059120">
    <property type="entry name" value="Cullin-like_AB"/>
</dbReference>
<dbReference type="Proteomes" id="UP001151582">
    <property type="component" value="Unassembled WGS sequence"/>
</dbReference>
<evidence type="ECO:0000256" key="3">
    <source>
        <dbReference type="ARBA" id="ARBA00022843"/>
    </source>
</evidence>
<evidence type="ECO:0000256" key="6">
    <source>
        <dbReference type="SAM" id="MobiDB-lite"/>
    </source>
</evidence>
<dbReference type="SUPFAM" id="SSF46785">
    <property type="entry name" value="Winged helix' DNA-binding domain"/>
    <property type="match status" value="1"/>
</dbReference>
<feature type="region of interest" description="Disordered" evidence="6">
    <location>
        <begin position="91"/>
        <end position="116"/>
    </location>
</feature>
<evidence type="ECO:0000259" key="7">
    <source>
        <dbReference type="PROSITE" id="PS50069"/>
    </source>
</evidence>
<feature type="compositionally biased region" description="Polar residues" evidence="6">
    <location>
        <begin position="91"/>
        <end position="107"/>
    </location>
</feature>
<evidence type="ECO:0000256" key="4">
    <source>
        <dbReference type="PROSITE-ProRule" id="PRU00330"/>
    </source>
</evidence>
<evidence type="ECO:0000256" key="1">
    <source>
        <dbReference type="ARBA" id="ARBA00006019"/>
    </source>
</evidence>
<dbReference type="FunFam" id="1.20.1310.10:FF:000002">
    <property type="entry name" value="cullin-3 isoform X1"/>
    <property type="match status" value="1"/>
</dbReference>
<dbReference type="InterPro" id="IPR019559">
    <property type="entry name" value="Cullin_neddylation_domain"/>
</dbReference>
<dbReference type="InterPro" id="IPR036388">
    <property type="entry name" value="WH-like_DNA-bd_sf"/>
</dbReference>
<keyword evidence="9" id="KW-1185">Reference proteome</keyword>
<dbReference type="PANTHER" id="PTHR11932">
    <property type="entry name" value="CULLIN"/>
    <property type="match status" value="1"/>
</dbReference>
<dbReference type="Pfam" id="PF00888">
    <property type="entry name" value="Cullin"/>
    <property type="match status" value="1"/>
</dbReference>
<dbReference type="SMART" id="SM00182">
    <property type="entry name" value="CULLIN"/>
    <property type="match status" value="1"/>
</dbReference>
<dbReference type="SUPFAM" id="SSF74788">
    <property type="entry name" value="Cullin repeat-like"/>
    <property type="match status" value="1"/>
</dbReference>
<comment type="similarity">
    <text evidence="1 4 5">Belongs to the cullin family.</text>
</comment>
<dbReference type="Pfam" id="PF26557">
    <property type="entry name" value="Cullin_AB"/>
    <property type="match status" value="1"/>
</dbReference>
<feature type="region of interest" description="Disordered" evidence="6">
    <location>
        <begin position="1"/>
        <end position="23"/>
    </location>
</feature>
<feature type="compositionally biased region" description="Polar residues" evidence="6">
    <location>
        <begin position="732"/>
        <end position="742"/>
    </location>
</feature>
<protein>
    <recommendedName>
        <fullName evidence="7">Cullin family profile domain-containing protein</fullName>
    </recommendedName>
</protein>
<feature type="domain" description="Cullin family profile" evidence="7">
    <location>
        <begin position="428"/>
        <end position="680"/>
    </location>
</feature>
<comment type="caution">
    <text evidence="8">The sequence shown here is derived from an EMBL/GenBank/DDBJ whole genome shotgun (WGS) entry which is preliminary data.</text>
</comment>
<dbReference type="InterPro" id="IPR036317">
    <property type="entry name" value="Cullin_homology_sf"/>
</dbReference>
<dbReference type="InterPro" id="IPR016159">
    <property type="entry name" value="Cullin_repeat-like_dom_sf"/>
</dbReference>
<reference evidence="8" key="1">
    <citation type="submission" date="2022-07" db="EMBL/GenBank/DDBJ databases">
        <title>Phylogenomic reconstructions and comparative analyses of Kickxellomycotina fungi.</title>
        <authorList>
            <person name="Reynolds N.K."/>
            <person name="Stajich J.E."/>
            <person name="Barry K."/>
            <person name="Grigoriev I.V."/>
            <person name="Crous P."/>
            <person name="Smith M.E."/>
        </authorList>
    </citation>
    <scope>NUCLEOTIDE SEQUENCE</scope>
    <source>
        <strain evidence="8">RSA 567</strain>
    </source>
</reference>
<dbReference type="InterPro" id="IPR016158">
    <property type="entry name" value="Cullin_homology"/>
</dbReference>
<proteinExistence type="inferred from homology"/>
<organism evidence="8 9">
    <name type="scientific">Dimargaris verticillata</name>
    <dbReference type="NCBI Taxonomy" id="2761393"/>
    <lineage>
        <taxon>Eukaryota</taxon>
        <taxon>Fungi</taxon>
        <taxon>Fungi incertae sedis</taxon>
        <taxon>Zoopagomycota</taxon>
        <taxon>Kickxellomycotina</taxon>
        <taxon>Dimargaritomycetes</taxon>
        <taxon>Dimargaritales</taxon>
        <taxon>Dimargaritaceae</taxon>
        <taxon>Dimargaris</taxon>
    </lineage>
</organism>
<dbReference type="AlphaFoldDB" id="A0A9W8EBX9"/>
<dbReference type="Gene3D" id="1.20.1310.10">
    <property type="entry name" value="Cullin Repeats"/>
    <property type="match status" value="4"/>
</dbReference>